<dbReference type="GO" id="GO:0004072">
    <property type="term" value="F:aspartate kinase activity"/>
    <property type="evidence" value="ECO:0007669"/>
    <property type="project" value="UniProtKB-EC"/>
</dbReference>
<evidence type="ECO:0000256" key="5">
    <source>
        <dbReference type="ARBA" id="ARBA00022777"/>
    </source>
</evidence>
<evidence type="ECO:0000256" key="4">
    <source>
        <dbReference type="ARBA" id="ARBA00022741"/>
    </source>
</evidence>
<evidence type="ECO:0000256" key="6">
    <source>
        <dbReference type="ARBA" id="ARBA00022840"/>
    </source>
</evidence>
<dbReference type="Proteomes" id="UP000270988">
    <property type="component" value="Chromosome"/>
</dbReference>
<name>A0A3S5C1V1_9MICC</name>
<comment type="similarity">
    <text evidence="1">Belongs to the aspartokinase family.</text>
</comment>
<sequence length="70" mass="7194">MSLIVQKFGGSSVADAEGIKRVAQRIVDTQKAGNDVVVVVSAMGDTTDELLDLAAEVTATVTPRASSICS</sequence>
<dbReference type="InterPro" id="IPR001048">
    <property type="entry name" value="Asp/Glu/Uridylate_kinase"/>
</dbReference>
<evidence type="ECO:0000256" key="2">
    <source>
        <dbReference type="ARBA" id="ARBA00013059"/>
    </source>
</evidence>
<dbReference type="PANTHER" id="PTHR21499:SF3">
    <property type="entry name" value="ASPARTOKINASE"/>
    <property type="match status" value="1"/>
</dbReference>
<dbReference type="GO" id="GO:0005524">
    <property type="term" value="F:ATP binding"/>
    <property type="evidence" value="ECO:0007669"/>
    <property type="project" value="UniProtKB-KW"/>
</dbReference>
<evidence type="ECO:0000256" key="1">
    <source>
        <dbReference type="ARBA" id="ARBA00010122"/>
    </source>
</evidence>
<dbReference type="GO" id="GO:0009090">
    <property type="term" value="P:homoserine biosynthetic process"/>
    <property type="evidence" value="ECO:0007669"/>
    <property type="project" value="TreeGrafter"/>
</dbReference>
<evidence type="ECO:0000313" key="10">
    <source>
        <dbReference type="Proteomes" id="UP000270988"/>
    </source>
</evidence>
<keyword evidence="4" id="KW-0547">Nucleotide-binding</keyword>
<dbReference type="PANTHER" id="PTHR21499">
    <property type="entry name" value="ASPARTATE KINASE"/>
    <property type="match status" value="1"/>
</dbReference>
<dbReference type="Pfam" id="PF00696">
    <property type="entry name" value="AA_kinase"/>
    <property type="match status" value="1"/>
</dbReference>
<dbReference type="EMBL" id="LR134521">
    <property type="protein sequence ID" value="VEJ31075.1"/>
    <property type="molecule type" value="Genomic_DNA"/>
</dbReference>
<evidence type="ECO:0000256" key="7">
    <source>
        <dbReference type="ARBA" id="ARBA00047872"/>
    </source>
</evidence>
<feature type="domain" description="Aspartate/glutamate/uridylate kinase" evidence="8">
    <location>
        <begin position="3"/>
        <end position="57"/>
    </location>
</feature>
<organism evidence="9 10">
    <name type="scientific">Rothia dentocariosa</name>
    <dbReference type="NCBI Taxonomy" id="2047"/>
    <lineage>
        <taxon>Bacteria</taxon>
        <taxon>Bacillati</taxon>
        <taxon>Actinomycetota</taxon>
        <taxon>Actinomycetes</taxon>
        <taxon>Micrococcales</taxon>
        <taxon>Micrococcaceae</taxon>
        <taxon>Rothia</taxon>
    </lineage>
</organism>
<gene>
    <name evidence="9" type="primary">lysC_2</name>
    <name evidence="9" type="ORF">NCTC10918_02371</name>
</gene>
<dbReference type="Gene3D" id="3.40.1160.10">
    <property type="entry name" value="Acetylglutamate kinase-like"/>
    <property type="match status" value="1"/>
</dbReference>
<protein>
    <recommendedName>
        <fullName evidence="2">aspartate kinase</fullName>
        <ecNumber evidence="2">2.7.2.4</ecNumber>
    </recommendedName>
</protein>
<evidence type="ECO:0000256" key="3">
    <source>
        <dbReference type="ARBA" id="ARBA00022679"/>
    </source>
</evidence>
<keyword evidence="6" id="KW-0067">ATP-binding</keyword>
<accession>A0A3S5C1V1</accession>
<proteinExistence type="inferred from homology"/>
<keyword evidence="5 9" id="KW-0418">Kinase</keyword>
<dbReference type="PROSITE" id="PS00324">
    <property type="entry name" value="ASPARTOKINASE"/>
    <property type="match status" value="1"/>
</dbReference>
<dbReference type="EC" id="2.7.2.4" evidence="2"/>
<dbReference type="SUPFAM" id="SSF53633">
    <property type="entry name" value="Carbamate kinase-like"/>
    <property type="match status" value="1"/>
</dbReference>
<evidence type="ECO:0000259" key="8">
    <source>
        <dbReference type="Pfam" id="PF00696"/>
    </source>
</evidence>
<dbReference type="InterPro" id="IPR036393">
    <property type="entry name" value="AceGlu_kinase-like_sf"/>
</dbReference>
<dbReference type="GO" id="GO:0009089">
    <property type="term" value="P:lysine biosynthetic process via diaminopimelate"/>
    <property type="evidence" value="ECO:0007669"/>
    <property type="project" value="TreeGrafter"/>
</dbReference>
<dbReference type="InterPro" id="IPR018042">
    <property type="entry name" value="Aspartate_kinase_CS"/>
</dbReference>
<dbReference type="AlphaFoldDB" id="A0A3S5C1V1"/>
<evidence type="ECO:0000313" key="9">
    <source>
        <dbReference type="EMBL" id="VEJ31075.1"/>
    </source>
</evidence>
<dbReference type="GO" id="GO:0005829">
    <property type="term" value="C:cytosol"/>
    <property type="evidence" value="ECO:0007669"/>
    <property type="project" value="TreeGrafter"/>
</dbReference>
<keyword evidence="3 9" id="KW-0808">Transferase</keyword>
<comment type="catalytic activity">
    <reaction evidence="7">
        <text>L-aspartate + ATP = 4-phospho-L-aspartate + ADP</text>
        <dbReference type="Rhea" id="RHEA:23776"/>
        <dbReference type="ChEBI" id="CHEBI:29991"/>
        <dbReference type="ChEBI" id="CHEBI:30616"/>
        <dbReference type="ChEBI" id="CHEBI:57535"/>
        <dbReference type="ChEBI" id="CHEBI:456216"/>
        <dbReference type="EC" id="2.7.2.4"/>
    </reaction>
</comment>
<reference evidence="9 10" key="1">
    <citation type="submission" date="2018-12" db="EMBL/GenBank/DDBJ databases">
        <authorList>
            <consortium name="Pathogen Informatics"/>
        </authorList>
    </citation>
    <scope>NUCLEOTIDE SEQUENCE [LARGE SCALE GENOMIC DNA]</scope>
    <source>
        <strain evidence="9 10">NCTC10918</strain>
    </source>
</reference>